<name>A0A381YZA6_9ZZZZ</name>
<evidence type="ECO:0000256" key="5">
    <source>
        <dbReference type="ARBA" id="ARBA00022748"/>
    </source>
</evidence>
<dbReference type="SUPFAM" id="SSF82093">
    <property type="entry name" value="Heme chaperone CcmE"/>
    <property type="match status" value="1"/>
</dbReference>
<evidence type="ECO:0000256" key="6">
    <source>
        <dbReference type="ARBA" id="ARBA00022989"/>
    </source>
</evidence>
<dbReference type="AlphaFoldDB" id="A0A381YZA6"/>
<protein>
    <recommendedName>
        <fullName evidence="10">Cytochrome c-type biogenesis protein CcmE</fullName>
    </recommendedName>
</protein>
<dbReference type="InterPro" id="IPR036127">
    <property type="entry name" value="CcmE-like_sf"/>
</dbReference>
<dbReference type="PANTHER" id="PTHR34128:SF2">
    <property type="entry name" value="CYTOCHROME C-TYPE BIOGENESIS PROTEIN CCME HOMOLOG, MITOCHONDRIAL"/>
    <property type="match status" value="1"/>
</dbReference>
<keyword evidence="4" id="KW-0479">Metal-binding</keyword>
<keyword evidence="6" id="KW-1133">Transmembrane helix</keyword>
<dbReference type="InterPro" id="IPR004329">
    <property type="entry name" value="CcmE"/>
</dbReference>
<accession>A0A381YZA6</accession>
<sequence>MLLSAVLLILFNSKKNIIFFYTPSELIENNHPLQQVVRVGAFVEKESLKKITSNTYEFNITDNLTSLRVIYQGLLPNLFREGQGVVIEGVLLEQNYIQANTVFAKHDENYMPASIKKELEKNKYWKKNYSGQ</sequence>
<evidence type="ECO:0000313" key="9">
    <source>
        <dbReference type="EMBL" id="SVA81962.1"/>
    </source>
</evidence>
<dbReference type="GO" id="GO:0020037">
    <property type="term" value="F:heme binding"/>
    <property type="evidence" value="ECO:0007669"/>
    <property type="project" value="InterPro"/>
</dbReference>
<evidence type="ECO:0000256" key="2">
    <source>
        <dbReference type="ARBA" id="ARBA00022617"/>
    </source>
</evidence>
<dbReference type="InterPro" id="IPR012340">
    <property type="entry name" value="NA-bd_OB-fold"/>
</dbReference>
<dbReference type="PANTHER" id="PTHR34128">
    <property type="entry name" value="CYTOCHROME C-TYPE BIOGENESIS PROTEIN CCME HOMOLOG, MITOCHONDRIAL"/>
    <property type="match status" value="1"/>
</dbReference>
<evidence type="ECO:0000256" key="8">
    <source>
        <dbReference type="ARBA" id="ARBA00023136"/>
    </source>
</evidence>
<evidence type="ECO:0000256" key="7">
    <source>
        <dbReference type="ARBA" id="ARBA00023004"/>
    </source>
</evidence>
<evidence type="ECO:0000256" key="3">
    <source>
        <dbReference type="ARBA" id="ARBA00022692"/>
    </source>
</evidence>
<dbReference type="GO" id="GO:0017003">
    <property type="term" value="P:protein-heme linkage"/>
    <property type="evidence" value="ECO:0007669"/>
    <property type="project" value="InterPro"/>
</dbReference>
<keyword evidence="5" id="KW-0201">Cytochrome c-type biogenesis</keyword>
<dbReference type="GO" id="GO:0017004">
    <property type="term" value="P:cytochrome complex assembly"/>
    <property type="evidence" value="ECO:0007669"/>
    <property type="project" value="UniProtKB-KW"/>
</dbReference>
<dbReference type="EMBL" id="UINC01019364">
    <property type="protein sequence ID" value="SVA81962.1"/>
    <property type="molecule type" value="Genomic_DNA"/>
</dbReference>
<dbReference type="GO" id="GO:0005886">
    <property type="term" value="C:plasma membrane"/>
    <property type="evidence" value="ECO:0007669"/>
    <property type="project" value="InterPro"/>
</dbReference>
<dbReference type="NCBIfam" id="NF009727">
    <property type="entry name" value="PRK13254.1-1"/>
    <property type="match status" value="1"/>
</dbReference>
<gene>
    <name evidence="9" type="ORF">METZ01_LOCUS134816</name>
</gene>
<reference evidence="9" key="1">
    <citation type="submission" date="2018-05" db="EMBL/GenBank/DDBJ databases">
        <authorList>
            <person name="Lanie J.A."/>
            <person name="Ng W.-L."/>
            <person name="Kazmierczak K.M."/>
            <person name="Andrzejewski T.M."/>
            <person name="Davidsen T.M."/>
            <person name="Wayne K.J."/>
            <person name="Tettelin H."/>
            <person name="Glass J.I."/>
            <person name="Rusch D."/>
            <person name="Podicherti R."/>
            <person name="Tsui H.-C.T."/>
            <person name="Winkler M.E."/>
        </authorList>
    </citation>
    <scope>NUCLEOTIDE SEQUENCE</scope>
</reference>
<organism evidence="9">
    <name type="scientific">marine metagenome</name>
    <dbReference type="NCBI Taxonomy" id="408172"/>
    <lineage>
        <taxon>unclassified sequences</taxon>
        <taxon>metagenomes</taxon>
        <taxon>ecological metagenomes</taxon>
    </lineage>
</organism>
<keyword evidence="8" id="KW-0472">Membrane</keyword>
<dbReference type="GO" id="GO:0046872">
    <property type="term" value="F:metal ion binding"/>
    <property type="evidence" value="ECO:0007669"/>
    <property type="project" value="UniProtKB-KW"/>
</dbReference>
<keyword evidence="2" id="KW-0349">Heme</keyword>
<dbReference type="Pfam" id="PF03100">
    <property type="entry name" value="CcmE"/>
    <property type="match status" value="1"/>
</dbReference>
<dbReference type="Gene3D" id="2.40.50.140">
    <property type="entry name" value="Nucleic acid-binding proteins"/>
    <property type="match status" value="1"/>
</dbReference>
<keyword evidence="3" id="KW-0812">Transmembrane</keyword>
<proteinExistence type="predicted"/>
<evidence type="ECO:0000256" key="1">
    <source>
        <dbReference type="ARBA" id="ARBA00004370"/>
    </source>
</evidence>
<evidence type="ECO:0000256" key="4">
    <source>
        <dbReference type="ARBA" id="ARBA00022723"/>
    </source>
</evidence>
<comment type="subcellular location">
    <subcellularLocation>
        <location evidence="1">Membrane</location>
    </subcellularLocation>
</comment>
<evidence type="ECO:0008006" key="10">
    <source>
        <dbReference type="Google" id="ProtNLM"/>
    </source>
</evidence>
<keyword evidence="7" id="KW-0408">Iron</keyword>